<organism evidence="1 2">
    <name type="scientific">Aspergillus brunneoviolaceus CBS 621.78</name>
    <dbReference type="NCBI Taxonomy" id="1450534"/>
    <lineage>
        <taxon>Eukaryota</taxon>
        <taxon>Fungi</taxon>
        <taxon>Dikarya</taxon>
        <taxon>Ascomycota</taxon>
        <taxon>Pezizomycotina</taxon>
        <taxon>Eurotiomycetes</taxon>
        <taxon>Eurotiomycetidae</taxon>
        <taxon>Eurotiales</taxon>
        <taxon>Aspergillaceae</taxon>
        <taxon>Aspergillus</taxon>
        <taxon>Aspergillus subgen. Circumdati</taxon>
    </lineage>
</organism>
<dbReference type="Proteomes" id="UP000249057">
    <property type="component" value="Unassembled WGS sequence"/>
</dbReference>
<proteinExistence type="predicted"/>
<sequence length="78" mass="8871">MWLRDLLPQHLPAVRVMIYGYSAQVQGATQATSILEDHAETFRQRLLSFRRFGAKRPLIPIGHNLGGLVIKEFIAKLD</sequence>
<accession>A0ACD1GJC0</accession>
<name>A0ACD1GJC0_9EURO</name>
<reference evidence="1" key="1">
    <citation type="submission" date="2018-02" db="EMBL/GenBank/DDBJ databases">
        <title>The genomes of Aspergillus section Nigri reveals drivers in fungal speciation.</title>
        <authorList>
            <consortium name="DOE Joint Genome Institute"/>
            <person name="Vesth T.C."/>
            <person name="Nybo J."/>
            <person name="Theobald S."/>
            <person name="Brandl J."/>
            <person name="Frisvad J.C."/>
            <person name="Nielsen K.F."/>
            <person name="Lyhne E.K."/>
            <person name="Kogle M.E."/>
            <person name="Kuo A."/>
            <person name="Riley R."/>
            <person name="Clum A."/>
            <person name="Nolan M."/>
            <person name="Lipzen A."/>
            <person name="Salamov A."/>
            <person name="Henrissat B."/>
            <person name="Wiebenga A."/>
            <person name="De vries R.P."/>
            <person name="Grigoriev I.V."/>
            <person name="Mortensen U.H."/>
            <person name="Andersen M.R."/>
            <person name="Baker S.E."/>
        </authorList>
    </citation>
    <scope>NUCLEOTIDE SEQUENCE</scope>
    <source>
        <strain evidence="1">CBS 621.78</strain>
    </source>
</reference>
<evidence type="ECO:0000313" key="2">
    <source>
        <dbReference type="Proteomes" id="UP000249057"/>
    </source>
</evidence>
<dbReference type="EMBL" id="KZ825319">
    <property type="protein sequence ID" value="RAH49347.1"/>
    <property type="molecule type" value="Genomic_DNA"/>
</dbReference>
<keyword evidence="2" id="KW-1185">Reference proteome</keyword>
<gene>
    <name evidence="1" type="ORF">BO95DRAFT_460374</name>
</gene>
<evidence type="ECO:0000313" key="1">
    <source>
        <dbReference type="EMBL" id="RAH49347.1"/>
    </source>
</evidence>
<protein>
    <submittedName>
        <fullName evidence="1">Uncharacterized protein</fullName>
    </submittedName>
</protein>